<feature type="transmembrane region" description="Helical" evidence="8">
    <location>
        <begin position="40"/>
        <end position="59"/>
    </location>
</feature>
<evidence type="ECO:0000256" key="4">
    <source>
        <dbReference type="ARBA" id="ARBA00022544"/>
    </source>
</evidence>
<keyword evidence="10" id="KW-1185">Reference proteome</keyword>
<organism evidence="9 10">
    <name type="scientific">Clostridium acetireducens DSM 10703</name>
    <dbReference type="NCBI Taxonomy" id="1121290"/>
    <lineage>
        <taxon>Bacteria</taxon>
        <taxon>Bacillati</taxon>
        <taxon>Bacillota</taxon>
        <taxon>Clostridia</taxon>
        <taxon>Eubacteriales</taxon>
        <taxon>Clostridiaceae</taxon>
        <taxon>Clostridium</taxon>
    </lineage>
</organism>
<keyword evidence="6 8" id="KW-1133">Transmembrane helix</keyword>
<keyword evidence="7 8" id="KW-0472">Membrane</keyword>
<evidence type="ECO:0000256" key="8">
    <source>
        <dbReference type="SAM" id="Phobius"/>
    </source>
</evidence>
<feature type="transmembrane region" description="Helical" evidence="8">
    <location>
        <begin position="85"/>
        <end position="106"/>
    </location>
</feature>
<evidence type="ECO:0000313" key="9">
    <source>
        <dbReference type="EMBL" id="OFI06182.1"/>
    </source>
</evidence>
<dbReference type="Pfam" id="PF03845">
    <property type="entry name" value="Spore_permease"/>
    <property type="match status" value="1"/>
</dbReference>
<dbReference type="EMBL" id="LZFO01000014">
    <property type="protein sequence ID" value="OFI06182.1"/>
    <property type="molecule type" value="Genomic_DNA"/>
</dbReference>
<dbReference type="RefSeq" id="WP_070110194.1">
    <property type="nucleotide sequence ID" value="NZ_LZFO01000014.1"/>
</dbReference>
<feature type="transmembrane region" description="Helical" evidence="8">
    <location>
        <begin position="335"/>
        <end position="357"/>
    </location>
</feature>
<evidence type="ECO:0000256" key="6">
    <source>
        <dbReference type="ARBA" id="ARBA00022989"/>
    </source>
</evidence>
<feature type="transmembrane region" description="Helical" evidence="8">
    <location>
        <begin position="190"/>
        <end position="207"/>
    </location>
</feature>
<keyword evidence="5 8" id="KW-0812">Transmembrane</keyword>
<dbReference type="STRING" id="1121290.CLAOCE_12150"/>
<dbReference type="Proteomes" id="UP000175744">
    <property type="component" value="Unassembled WGS sequence"/>
</dbReference>
<comment type="caution">
    <text evidence="9">The sequence shown here is derived from an EMBL/GenBank/DDBJ whole genome shotgun (WGS) entry which is preliminary data.</text>
</comment>
<name>A0A1E8EZP1_9CLOT</name>
<sequence length="368" mass="42613">MDDKNYIGDYGVFASIVVAVIGVRVFSYPRELATIVENDAWIVSITNGILAILLFYMLCKIIEYNNYSDICSIYQNNLGNLLSKIALISLLYYLISYISLGLRVLVEEIKMYLLERTPTEFIIICMILVGVYIVRLELETIVKFNEIAFLLMFIPAIFIFLFSFNETDFSNLLPILNNTTKNYFKATRYTLGRFSGIEIIFLLLPFMKNKKNIKKVGTMSISFITVFYFIVVVLCIAAFTVEETKILIWPGITLIKSIDIPGTFIERWEGILMAVWIVYYFTTFINFYYFSSEITKKIFNFKDIKISCFCIIPFIYIIALYPKDIVQLYKMISEYGSIMFLINLVLIPIILFIISYIKKKGGENAVVK</sequence>
<evidence type="ECO:0000313" key="10">
    <source>
        <dbReference type="Proteomes" id="UP000175744"/>
    </source>
</evidence>
<feature type="transmembrane region" description="Helical" evidence="8">
    <location>
        <begin position="303"/>
        <end position="323"/>
    </location>
</feature>
<feature type="transmembrane region" description="Helical" evidence="8">
    <location>
        <begin position="271"/>
        <end position="291"/>
    </location>
</feature>
<dbReference type="PATRIC" id="fig|1121290.3.peg.1199"/>
<dbReference type="AlphaFoldDB" id="A0A1E8EZP1"/>
<feature type="transmembrane region" description="Helical" evidence="8">
    <location>
        <begin position="118"/>
        <end position="135"/>
    </location>
</feature>
<keyword evidence="3" id="KW-0813">Transport</keyword>
<reference evidence="9 10" key="1">
    <citation type="submission" date="2016-06" db="EMBL/GenBank/DDBJ databases">
        <title>Genome sequence of Clostridium acetireducens DSM 10703.</title>
        <authorList>
            <person name="Poehlein A."/>
            <person name="Fluechter S."/>
            <person name="Duerre P."/>
            <person name="Daniel R."/>
        </authorList>
    </citation>
    <scope>NUCLEOTIDE SEQUENCE [LARGE SCALE GENOMIC DNA]</scope>
    <source>
        <strain evidence="9 10">DSM 10703</strain>
    </source>
</reference>
<protein>
    <submittedName>
        <fullName evidence="9">Spore germination protein YndE</fullName>
    </submittedName>
</protein>
<evidence type="ECO:0000256" key="1">
    <source>
        <dbReference type="ARBA" id="ARBA00004141"/>
    </source>
</evidence>
<evidence type="ECO:0000256" key="3">
    <source>
        <dbReference type="ARBA" id="ARBA00022448"/>
    </source>
</evidence>
<comment type="similarity">
    <text evidence="2">Belongs to the amino acid-polyamine-organocation (APC) superfamily. Spore germination protein (SGP) (TC 2.A.3.9) family.</text>
</comment>
<proteinExistence type="inferred from homology"/>
<dbReference type="GO" id="GO:0009847">
    <property type="term" value="P:spore germination"/>
    <property type="evidence" value="ECO:0007669"/>
    <property type="project" value="InterPro"/>
</dbReference>
<evidence type="ECO:0000256" key="2">
    <source>
        <dbReference type="ARBA" id="ARBA00007998"/>
    </source>
</evidence>
<dbReference type="PANTHER" id="PTHR34975:SF2">
    <property type="entry name" value="SPORE GERMINATION PROTEIN A2"/>
    <property type="match status" value="1"/>
</dbReference>
<dbReference type="OrthoDB" id="2716906at2"/>
<dbReference type="GO" id="GO:0016020">
    <property type="term" value="C:membrane"/>
    <property type="evidence" value="ECO:0007669"/>
    <property type="project" value="UniProtKB-SubCell"/>
</dbReference>
<dbReference type="InterPro" id="IPR004761">
    <property type="entry name" value="Spore_GerAB"/>
</dbReference>
<comment type="subcellular location">
    <subcellularLocation>
        <location evidence="1">Membrane</location>
        <topology evidence="1">Multi-pass membrane protein</topology>
    </subcellularLocation>
</comment>
<dbReference type="PANTHER" id="PTHR34975">
    <property type="entry name" value="SPORE GERMINATION PROTEIN A2"/>
    <property type="match status" value="1"/>
</dbReference>
<feature type="transmembrane region" description="Helical" evidence="8">
    <location>
        <begin position="219"/>
        <end position="241"/>
    </location>
</feature>
<accession>A0A1E8EZP1</accession>
<evidence type="ECO:0000256" key="5">
    <source>
        <dbReference type="ARBA" id="ARBA00022692"/>
    </source>
</evidence>
<evidence type="ECO:0000256" key="7">
    <source>
        <dbReference type="ARBA" id="ARBA00023136"/>
    </source>
</evidence>
<dbReference type="Gene3D" id="1.20.1740.10">
    <property type="entry name" value="Amino acid/polyamine transporter I"/>
    <property type="match status" value="1"/>
</dbReference>
<feature type="transmembrane region" description="Helical" evidence="8">
    <location>
        <begin position="147"/>
        <end position="164"/>
    </location>
</feature>
<keyword evidence="4" id="KW-0309">Germination</keyword>
<dbReference type="NCBIfam" id="TIGR00912">
    <property type="entry name" value="2A0309"/>
    <property type="match status" value="1"/>
</dbReference>
<gene>
    <name evidence="9" type="primary">yndE_2</name>
    <name evidence="9" type="ORF">CLOACE_12150</name>
</gene>
<feature type="transmembrane region" description="Helical" evidence="8">
    <location>
        <begin position="7"/>
        <end position="28"/>
    </location>
</feature>